<dbReference type="Gene3D" id="2.10.260.10">
    <property type="match status" value="1"/>
</dbReference>
<dbReference type="SUPFAM" id="SSF89447">
    <property type="entry name" value="AbrB/MazE/MraZ-like"/>
    <property type="match status" value="1"/>
</dbReference>
<dbReference type="OrthoDB" id="6319at2157"/>
<dbReference type="AlphaFoldDB" id="A0A1H8N1A7"/>
<dbReference type="Proteomes" id="UP000199126">
    <property type="component" value="Unassembled WGS sequence"/>
</dbReference>
<accession>A0A1H8N1A7</accession>
<protein>
    <recommendedName>
        <fullName evidence="3">SpoVT-AbrB domain-containing protein</fullName>
    </recommendedName>
</protein>
<dbReference type="EMBL" id="FODV01000001">
    <property type="protein sequence ID" value="SEO23421.1"/>
    <property type="molecule type" value="Genomic_DNA"/>
</dbReference>
<reference evidence="2" key="1">
    <citation type="submission" date="2016-10" db="EMBL/GenBank/DDBJ databases">
        <authorList>
            <person name="Varghese N."/>
            <person name="Submissions S."/>
        </authorList>
    </citation>
    <scope>NUCLEOTIDE SEQUENCE [LARGE SCALE GENOMIC DNA]</scope>
    <source>
        <strain evidence="2">CGMCC 1.10121</strain>
    </source>
</reference>
<dbReference type="InterPro" id="IPR037914">
    <property type="entry name" value="SpoVT-AbrB_sf"/>
</dbReference>
<evidence type="ECO:0008006" key="3">
    <source>
        <dbReference type="Google" id="ProtNLM"/>
    </source>
</evidence>
<evidence type="ECO:0000313" key="2">
    <source>
        <dbReference type="Proteomes" id="UP000199126"/>
    </source>
</evidence>
<evidence type="ECO:0000313" key="1">
    <source>
        <dbReference type="EMBL" id="SEO23421.1"/>
    </source>
</evidence>
<dbReference type="RefSeq" id="WP_089820632.1">
    <property type="nucleotide sequence ID" value="NZ_FODV01000001.1"/>
</dbReference>
<gene>
    <name evidence="1" type="ORF">SAMN04487948_101245</name>
</gene>
<proteinExistence type="predicted"/>
<name>A0A1H8N1A7_9EURY</name>
<organism evidence="1 2">
    <name type="scientific">Halogranum amylolyticum</name>
    <dbReference type="NCBI Taxonomy" id="660520"/>
    <lineage>
        <taxon>Archaea</taxon>
        <taxon>Methanobacteriati</taxon>
        <taxon>Methanobacteriota</taxon>
        <taxon>Stenosarchaea group</taxon>
        <taxon>Halobacteria</taxon>
        <taxon>Halobacteriales</taxon>
        <taxon>Haloferacaceae</taxon>
    </lineage>
</organism>
<sequence>MTNESDEMPWSPAFFTEQMQKASEEFTDQQMKLFSQMLSASSGANTDGSSSKNPFGDFTNFGNFGNFGPMGAAVFKTRVQSGGRISIPDAEREALDIEEGDIVQTFVVPIKRNRSDSQ</sequence>
<keyword evidence="2" id="KW-1185">Reference proteome</keyword>